<evidence type="ECO:0000313" key="3">
    <source>
        <dbReference type="Proteomes" id="UP000199580"/>
    </source>
</evidence>
<feature type="chain" id="PRO_5011626832" evidence="1">
    <location>
        <begin position="23"/>
        <end position="125"/>
    </location>
</feature>
<dbReference type="OrthoDB" id="880445at2"/>
<keyword evidence="1" id="KW-0732">Signal</keyword>
<accession>A0A1G9DF11</accession>
<proteinExistence type="predicted"/>
<gene>
    <name evidence="2" type="ORF">SAMN04487935_3796</name>
</gene>
<organism evidence="2 3">
    <name type="scientific">Flavobacterium noncentrifugens</name>
    <dbReference type="NCBI Taxonomy" id="1128970"/>
    <lineage>
        <taxon>Bacteria</taxon>
        <taxon>Pseudomonadati</taxon>
        <taxon>Bacteroidota</taxon>
        <taxon>Flavobacteriia</taxon>
        <taxon>Flavobacteriales</taxon>
        <taxon>Flavobacteriaceae</taxon>
        <taxon>Flavobacterium</taxon>
    </lineage>
</organism>
<protein>
    <submittedName>
        <fullName evidence="2">Uncharacterized protein</fullName>
    </submittedName>
</protein>
<reference evidence="2 3" key="1">
    <citation type="submission" date="2016-10" db="EMBL/GenBank/DDBJ databases">
        <authorList>
            <person name="de Groot N.N."/>
        </authorList>
    </citation>
    <scope>NUCLEOTIDE SEQUENCE [LARGE SCALE GENOMIC DNA]</scope>
    <source>
        <strain evidence="2 3">CGMCC 1.10076</strain>
    </source>
</reference>
<dbReference type="EMBL" id="FNEZ01000011">
    <property type="protein sequence ID" value="SDK62427.1"/>
    <property type="molecule type" value="Genomic_DNA"/>
</dbReference>
<name>A0A1G9DF11_9FLAO</name>
<dbReference type="AlphaFoldDB" id="A0A1G9DF11"/>
<feature type="signal peptide" evidence="1">
    <location>
        <begin position="1"/>
        <end position="22"/>
    </location>
</feature>
<dbReference type="RefSeq" id="WP_091399404.1">
    <property type="nucleotide sequence ID" value="NZ_BKAI01000037.1"/>
</dbReference>
<evidence type="ECO:0000313" key="2">
    <source>
        <dbReference type="EMBL" id="SDK62427.1"/>
    </source>
</evidence>
<keyword evidence="3" id="KW-1185">Reference proteome</keyword>
<evidence type="ECO:0000256" key="1">
    <source>
        <dbReference type="SAM" id="SignalP"/>
    </source>
</evidence>
<dbReference type="Proteomes" id="UP000199580">
    <property type="component" value="Unassembled WGS sequence"/>
</dbReference>
<sequence length="125" mass="14157">MKIMRKIAFLILSIFTISSSIAQINSSTKSKNQTELNLTLSDDREILNDGIIYRIEKDNQTLSAHKNGKQMWKTNIIKVCGKPDVGNAQIRYIKLNKEKINVIFGKHSFVEVDIKTGKTKFLGAD</sequence>